<feature type="domain" description="Thioester reductase (TE)" evidence="2">
    <location>
        <begin position="17"/>
        <end position="120"/>
    </location>
</feature>
<organism evidence="3 4">
    <name type="scientific">Stylosanthes scabra</name>
    <dbReference type="NCBI Taxonomy" id="79078"/>
    <lineage>
        <taxon>Eukaryota</taxon>
        <taxon>Viridiplantae</taxon>
        <taxon>Streptophyta</taxon>
        <taxon>Embryophyta</taxon>
        <taxon>Tracheophyta</taxon>
        <taxon>Spermatophyta</taxon>
        <taxon>Magnoliopsida</taxon>
        <taxon>eudicotyledons</taxon>
        <taxon>Gunneridae</taxon>
        <taxon>Pentapetalae</taxon>
        <taxon>rosids</taxon>
        <taxon>fabids</taxon>
        <taxon>Fabales</taxon>
        <taxon>Fabaceae</taxon>
        <taxon>Papilionoideae</taxon>
        <taxon>50 kb inversion clade</taxon>
        <taxon>dalbergioids sensu lato</taxon>
        <taxon>Dalbergieae</taxon>
        <taxon>Pterocarpus clade</taxon>
        <taxon>Stylosanthes</taxon>
    </lineage>
</organism>
<dbReference type="InterPro" id="IPR026055">
    <property type="entry name" value="FAR"/>
</dbReference>
<feature type="non-terminal residue" evidence="3">
    <location>
        <position position="120"/>
    </location>
</feature>
<keyword evidence="4" id="KW-1185">Reference proteome</keyword>
<reference evidence="3 4" key="1">
    <citation type="journal article" date="2023" name="Plants (Basel)">
        <title>Bridging the Gap: Combining Genomics and Transcriptomics Approaches to Understand Stylosanthes scabra, an Orphan Legume from the Brazilian Caatinga.</title>
        <authorList>
            <person name="Ferreira-Neto J.R.C."/>
            <person name="da Silva M.D."/>
            <person name="Binneck E."/>
            <person name="de Melo N.F."/>
            <person name="da Silva R.H."/>
            <person name="de Melo A.L.T.M."/>
            <person name="Pandolfi V."/>
            <person name="Bustamante F.O."/>
            <person name="Brasileiro-Vidal A.C."/>
            <person name="Benko-Iseppon A.M."/>
        </authorList>
    </citation>
    <scope>NUCLEOTIDE SEQUENCE [LARGE SCALE GENOMIC DNA]</scope>
    <source>
        <tissue evidence="3">Leaves</tissue>
    </source>
</reference>
<dbReference type="PANTHER" id="PTHR11011">
    <property type="entry name" value="MALE STERILITY PROTEIN 2-RELATED"/>
    <property type="match status" value="1"/>
</dbReference>
<comment type="similarity">
    <text evidence="1">Belongs to the fatty acyl-CoA reductase family.</text>
</comment>
<name>A0ABU6ZHR9_9FABA</name>
<proteinExistence type="inferred from homology"/>
<keyword evidence="1" id="KW-0444">Lipid biosynthesis</keyword>
<dbReference type="PANTHER" id="PTHR11011:SF99">
    <property type="entry name" value="FATTY ACYL-COA REDUCTASE 3"/>
    <property type="match status" value="1"/>
</dbReference>
<dbReference type="EC" id="1.2.1.84" evidence="1"/>
<accession>A0ABU6ZHR9</accession>
<comment type="caution">
    <text evidence="3">The sequence shown here is derived from an EMBL/GenBank/DDBJ whole genome shotgun (WGS) entry which is preliminary data.</text>
</comment>
<keyword evidence="1" id="KW-0521">NADP</keyword>
<keyword evidence="1" id="KW-0560">Oxidoreductase</keyword>
<evidence type="ECO:0000313" key="4">
    <source>
        <dbReference type="Proteomes" id="UP001341840"/>
    </source>
</evidence>
<comment type="function">
    <text evidence="1">Catalyzes the reduction of fatty acyl-CoA to fatty alcohols.</text>
</comment>
<sequence>MELGSIIQFLEGKTIFVTGATGFLAKIFVEKILRVQPNVRKLYLLVRDKDTQSATERLHNEIAEGKSRIEVQFLCLGKIGFGTGDISQENLNLKNFILEEEIYKHTDVKMNVAGATKFDE</sequence>
<evidence type="ECO:0000256" key="1">
    <source>
        <dbReference type="RuleBase" id="RU363097"/>
    </source>
</evidence>
<protein>
    <recommendedName>
        <fullName evidence="1">Fatty acyl-CoA reductase</fullName>
        <ecNumber evidence="1">1.2.1.84</ecNumber>
    </recommendedName>
</protein>
<evidence type="ECO:0000313" key="3">
    <source>
        <dbReference type="EMBL" id="MED6221462.1"/>
    </source>
</evidence>
<dbReference type="InterPro" id="IPR036291">
    <property type="entry name" value="NAD(P)-bd_dom_sf"/>
</dbReference>
<dbReference type="Proteomes" id="UP001341840">
    <property type="component" value="Unassembled WGS sequence"/>
</dbReference>
<dbReference type="Gene3D" id="3.40.50.720">
    <property type="entry name" value="NAD(P)-binding Rossmann-like Domain"/>
    <property type="match status" value="1"/>
</dbReference>
<dbReference type="Pfam" id="PF07993">
    <property type="entry name" value="NAD_binding_4"/>
    <property type="match status" value="1"/>
</dbReference>
<keyword evidence="1" id="KW-0443">Lipid metabolism</keyword>
<dbReference type="InterPro" id="IPR013120">
    <property type="entry name" value="FAR_NAD-bd"/>
</dbReference>
<gene>
    <name evidence="3" type="ORF">PIB30_054941</name>
</gene>
<evidence type="ECO:0000259" key="2">
    <source>
        <dbReference type="Pfam" id="PF07993"/>
    </source>
</evidence>
<comment type="catalytic activity">
    <reaction evidence="1">
        <text>a long-chain fatty acyl-CoA + 2 NADPH + 2 H(+) = a long-chain primary fatty alcohol + 2 NADP(+) + CoA</text>
        <dbReference type="Rhea" id="RHEA:52716"/>
        <dbReference type="ChEBI" id="CHEBI:15378"/>
        <dbReference type="ChEBI" id="CHEBI:57287"/>
        <dbReference type="ChEBI" id="CHEBI:57783"/>
        <dbReference type="ChEBI" id="CHEBI:58349"/>
        <dbReference type="ChEBI" id="CHEBI:77396"/>
        <dbReference type="ChEBI" id="CHEBI:83139"/>
        <dbReference type="EC" id="1.2.1.84"/>
    </reaction>
</comment>
<dbReference type="EMBL" id="JASCZI010272284">
    <property type="protein sequence ID" value="MED6221462.1"/>
    <property type="molecule type" value="Genomic_DNA"/>
</dbReference>
<dbReference type="SUPFAM" id="SSF51735">
    <property type="entry name" value="NAD(P)-binding Rossmann-fold domains"/>
    <property type="match status" value="1"/>
</dbReference>